<dbReference type="EMBL" id="CP005587">
    <property type="protein sequence ID" value="AGK56482.1"/>
    <property type="molecule type" value="Genomic_DNA"/>
</dbReference>
<proteinExistence type="predicted"/>
<dbReference type="KEGG" id="hdt:HYPDE_23983"/>
<evidence type="ECO:0000313" key="2">
    <source>
        <dbReference type="EMBL" id="AGK56482.1"/>
    </source>
</evidence>
<dbReference type="OrthoDB" id="7362982at2"/>
<evidence type="ECO:0000256" key="1">
    <source>
        <dbReference type="SAM" id="SignalP"/>
    </source>
</evidence>
<gene>
    <name evidence="2" type="ORF">HYPDE_23983</name>
</gene>
<feature type="signal peptide" evidence="1">
    <location>
        <begin position="1"/>
        <end position="20"/>
    </location>
</feature>
<dbReference type="Proteomes" id="UP000005952">
    <property type="component" value="Chromosome"/>
</dbReference>
<accession>N0B2T6</accession>
<dbReference type="InterPro" id="IPR036249">
    <property type="entry name" value="Thioredoxin-like_sf"/>
</dbReference>
<reference evidence="2 3" key="1">
    <citation type="journal article" date="2013" name="Genome Announc.">
        <title>Genome sequences for three denitrifying bacterial strains isolated from a uranium- and nitrate-contaminated subsurface environment.</title>
        <authorList>
            <person name="Venkatramanan R."/>
            <person name="Prakash O."/>
            <person name="Woyke T."/>
            <person name="Chain P."/>
            <person name="Goodwin L.A."/>
            <person name="Watson D."/>
            <person name="Brooks S."/>
            <person name="Kostka J.E."/>
            <person name="Green S.J."/>
        </authorList>
    </citation>
    <scope>NUCLEOTIDE SEQUENCE [LARGE SCALE GENOMIC DNA]</scope>
    <source>
        <strain evidence="2 3">1NES1</strain>
    </source>
</reference>
<dbReference type="SUPFAM" id="SSF52833">
    <property type="entry name" value="Thioredoxin-like"/>
    <property type="match status" value="1"/>
</dbReference>
<dbReference type="HOGENOM" id="CLU_137861_1_0_5"/>
<dbReference type="Gene3D" id="3.40.30.10">
    <property type="entry name" value="Glutaredoxin"/>
    <property type="match status" value="1"/>
</dbReference>
<keyword evidence="3" id="KW-1185">Reference proteome</keyword>
<organism evidence="2 3">
    <name type="scientific">Hyphomicrobium denitrificans 1NES1</name>
    <dbReference type="NCBI Taxonomy" id="670307"/>
    <lineage>
        <taxon>Bacteria</taxon>
        <taxon>Pseudomonadati</taxon>
        <taxon>Pseudomonadota</taxon>
        <taxon>Alphaproteobacteria</taxon>
        <taxon>Hyphomicrobiales</taxon>
        <taxon>Hyphomicrobiaceae</taxon>
        <taxon>Hyphomicrobium</taxon>
    </lineage>
</organism>
<dbReference type="eggNOG" id="COG2143">
    <property type="taxonomic scope" value="Bacteria"/>
</dbReference>
<dbReference type="STRING" id="670307.HYPDE_23983"/>
<keyword evidence="1" id="KW-0732">Signal</keyword>
<evidence type="ECO:0000313" key="3">
    <source>
        <dbReference type="Proteomes" id="UP000005952"/>
    </source>
</evidence>
<sequence>MRRILVGFFFALMMSLPLGASRADLDTVSTPPSNAFELIVVEADGCIYCKLFRRDVLPAYEASEQGKEAPVRFLDVNDIDTARLDLTSTVNIVPTFVIVKSHREVGRIAGYVGPENFFHSINYLIASAP</sequence>
<dbReference type="AlphaFoldDB" id="N0B2T6"/>
<protein>
    <recommendedName>
        <fullName evidence="4">Thioredoxin-like fold domain-containing protein</fullName>
    </recommendedName>
</protein>
<evidence type="ECO:0008006" key="4">
    <source>
        <dbReference type="Google" id="ProtNLM"/>
    </source>
</evidence>
<feature type="chain" id="PRO_5004105303" description="Thioredoxin-like fold domain-containing protein" evidence="1">
    <location>
        <begin position="21"/>
        <end position="129"/>
    </location>
</feature>
<dbReference type="RefSeq" id="WP_015596520.1">
    <property type="nucleotide sequence ID" value="NC_021172.1"/>
</dbReference>
<name>N0B2T6_9HYPH</name>